<evidence type="ECO:0000313" key="1">
    <source>
        <dbReference type="EMBL" id="KOF62662.1"/>
    </source>
</evidence>
<proteinExistence type="predicted"/>
<dbReference type="AlphaFoldDB" id="A0A0L8FGA2"/>
<gene>
    <name evidence="1" type="ORF">OCBIM_22022388mg</name>
</gene>
<reference evidence="1" key="1">
    <citation type="submission" date="2015-07" db="EMBL/GenBank/DDBJ databases">
        <title>MeaNS - Measles Nucleotide Surveillance Program.</title>
        <authorList>
            <person name="Tran T."/>
            <person name="Druce J."/>
        </authorList>
    </citation>
    <scope>NUCLEOTIDE SEQUENCE</scope>
    <source>
        <strain evidence="1">UCB-OBI-ISO-001</strain>
        <tissue evidence="1">Gonad</tissue>
    </source>
</reference>
<organism evidence="1">
    <name type="scientific">Octopus bimaculoides</name>
    <name type="common">California two-spotted octopus</name>
    <dbReference type="NCBI Taxonomy" id="37653"/>
    <lineage>
        <taxon>Eukaryota</taxon>
        <taxon>Metazoa</taxon>
        <taxon>Spiralia</taxon>
        <taxon>Lophotrochozoa</taxon>
        <taxon>Mollusca</taxon>
        <taxon>Cephalopoda</taxon>
        <taxon>Coleoidea</taxon>
        <taxon>Octopodiformes</taxon>
        <taxon>Octopoda</taxon>
        <taxon>Incirrata</taxon>
        <taxon>Octopodidae</taxon>
        <taxon>Octopus</taxon>
    </lineage>
</organism>
<sequence length="82" mass="9840">MRKIEEISLLYITYSTPAVSIATGKIIFRISYGQILKKNHKISEKNLLIFKSYAKRNHEVDEKIVWFHMQKRDYGCNYRRNT</sequence>
<protein>
    <submittedName>
        <fullName evidence="1">Uncharacterized protein</fullName>
    </submittedName>
</protein>
<dbReference type="EMBL" id="KQ432745">
    <property type="protein sequence ID" value="KOF62662.1"/>
    <property type="molecule type" value="Genomic_DNA"/>
</dbReference>
<accession>A0A0L8FGA2</accession>
<name>A0A0L8FGA2_OCTBM</name>